<dbReference type="InterPro" id="IPR006119">
    <property type="entry name" value="Resolv_N"/>
</dbReference>
<dbReference type="CDD" id="cd03768">
    <property type="entry name" value="SR_ResInv"/>
    <property type="match status" value="1"/>
</dbReference>
<dbReference type="Pfam" id="PF00239">
    <property type="entry name" value="Resolvase"/>
    <property type="match status" value="1"/>
</dbReference>
<evidence type="ECO:0000259" key="7">
    <source>
        <dbReference type="PROSITE" id="PS51736"/>
    </source>
</evidence>
<sequence>MALYGYARVSTKQQELTGNGLEVQVHDLLEAGVPENNIYKDAATGATLDRPSFEELRSILKSGDTLVVTKLDRIARSASQGIQIVDDFLTKGISVDILNMGKLNNTPNGKLIRTVMLAFAEFEKDMIVERTQAGKAIARQKPGFKEGRPQALNKRQKQQALDLLKNHSYSEVAELTGVSPRTLMRYKAYATKTS</sequence>
<name>A0A6L5X8H6_9FIRM</name>
<dbReference type="InterPro" id="IPR009057">
    <property type="entry name" value="Homeodomain-like_sf"/>
</dbReference>
<accession>A0A6L5X8H6</accession>
<evidence type="ECO:0000256" key="1">
    <source>
        <dbReference type="ARBA" id="ARBA00009913"/>
    </source>
</evidence>
<dbReference type="Gene3D" id="3.40.50.1390">
    <property type="entry name" value="Resolvase, N-terminal catalytic domain"/>
    <property type="match status" value="1"/>
</dbReference>
<dbReference type="SUPFAM" id="SSF53041">
    <property type="entry name" value="Resolvase-like"/>
    <property type="match status" value="1"/>
</dbReference>
<evidence type="ECO:0000313" key="8">
    <source>
        <dbReference type="EMBL" id="MSS15678.1"/>
    </source>
</evidence>
<gene>
    <name evidence="8" type="ORF">FYJ35_11660</name>
</gene>
<dbReference type="PROSITE" id="PS51736">
    <property type="entry name" value="RECOMBINASES_3"/>
    <property type="match status" value="1"/>
</dbReference>
<evidence type="ECO:0000256" key="5">
    <source>
        <dbReference type="PIRSR" id="PIRSR606118-50"/>
    </source>
</evidence>
<keyword evidence="4" id="KW-0233">DNA recombination</keyword>
<feature type="domain" description="Resolvase/invertase-type recombinase catalytic" evidence="7">
    <location>
        <begin position="2"/>
        <end position="142"/>
    </location>
</feature>
<dbReference type="EMBL" id="VULZ01000014">
    <property type="protein sequence ID" value="MSS15678.1"/>
    <property type="molecule type" value="Genomic_DNA"/>
</dbReference>
<dbReference type="SMART" id="SM00857">
    <property type="entry name" value="Resolvase"/>
    <property type="match status" value="1"/>
</dbReference>
<dbReference type="InterPro" id="IPR036162">
    <property type="entry name" value="Resolvase-like_N_sf"/>
</dbReference>
<dbReference type="PROSITE" id="PS00397">
    <property type="entry name" value="RECOMBINASES_1"/>
    <property type="match status" value="1"/>
</dbReference>
<dbReference type="GO" id="GO:0003677">
    <property type="term" value="F:DNA binding"/>
    <property type="evidence" value="ECO:0007669"/>
    <property type="project" value="UniProtKB-KW"/>
</dbReference>
<evidence type="ECO:0000256" key="4">
    <source>
        <dbReference type="ARBA" id="ARBA00023172"/>
    </source>
</evidence>
<proteinExistence type="inferred from homology"/>
<dbReference type="AlphaFoldDB" id="A0A6L5X8H6"/>
<comment type="similarity">
    <text evidence="1">Belongs to the site-specific recombinase resolvase family.</text>
</comment>
<dbReference type="PANTHER" id="PTHR30461:SF2">
    <property type="entry name" value="SERINE RECOMBINASE PINE-RELATED"/>
    <property type="match status" value="1"/>
</dbReference>
<keyword evidence="2" id="KW-0229">DNA integration</keyword>
<keyword evidence="3" id="KW-0238">DNA-binding</keyword>
<dbReference type="Proteomes" id="UP000481852">
    <property type="component" value="Unassembled WGS sequence"/>
</dbReference>
<dbReference type="InterPro" id="IPR006118">
    <property type="entry name" value="Recombinase_CS"/>
</dbReference>
<evidence type="ECO:0000256" key="2">
    <source>
        <dbReference type="ARBA" id="ARBA00022908"/>
    </source>
</evidence>
<evidence type="ECO:0000256" key="3">
    <source>
        <dbReference type="ARBA" id="ARBA00023125"/>
    </source>
</evidence>
<dbReference type="Gene3D" id="1.10.10.60">
    <property type="entry name" value="Homeodomain-like"/>
    <property type="match status" value="1"/>
</dbReference>
<evidence type="ECO:0000313" key="9">
    <source>
        <dbReference type="Proteomes" id="UP000481852"/>
    </source>
</evidence>
<dbReference type="GO" id="GO:0015074">
    <property type="term" value="P:DNA integration"/>
    <property type="evidence" value="ECO:0007669"/>
    <property type="project" value="UniProtKB-KW"/>
</dbReference>
<reference evidence="8 9" key="1">
    <citation type="submission" date="2019-08" db="EMBL/GenBank/DDBJ databases">
        <title>In-depth cultivation of the pig gut microbiome towards novel bacterial diversity and tailored functional studies.</title>
        <authorList>
            <person name="Wylensek D."/>
            <person name="Hitch T.C.A."/>
            <person name="Clavel T."/>
        </authorList>
    </citation>
    <scope>NUCLEOTIDE SEQUENCE [LARGE SCALE GENOMIC DNA]</scope>
    <source>
        <strain evidence="8 9">Oil+RF-744-WCA-WT-11</strain>
    </source>
</reference>
<dbReference type="GO" id="GO:0000150">
    <property type="term" value="F:DNA strand exchange activity"/>
    <property type="evidence" value="ECO:0007669"/>
    <property type="project" value="InterPro"/>
</dbReference>
<keyword evidence="9" id="KW-1185">Reference proteome</keyword>
<dbReference type="RefSeq" id="WP_154526775.1">
    <property type="nucleotide sequence ID" value="NZ_VULZ01000014.1"/>
</dbReference>
<dbReference type="InterPro" id="IPR050639">
    <property type="entry name" value="SSR_resolvase"/>
</dbReference>
<evidence type="ECO:0000256" key="6">
    <source>
        <dbReference type="PROSITE-ProRule" id="PRU10137"/>
    </source>
</evidence>
<comment type="caution">
    <text evidence="8">The sequence shown here is derived from an EMBL/GenBank/DDBJ whole genome shotgun (WGS) entry which is preliminary data.</text>
</comment>
<protein>
    <submittedName>
        <fullName evidence="8">Recombinase family protein</fullName>
    </submittedName>
</protein>
<dbReference type="PANTHER" id="PTHR30461">
    <property type="entry name" value="DNA-INVERTASE FROM LAMBDOID PROPHAGE"/>
    <property type="match status" value="1"/>
</dbReference>
<dbReference type="SUPFAM" id="SSF46689">
    <property type="entry name" value="Homeodomain-like"/>
    <property type="match status" value="1"/>
</dbReference>
<dbReference type="PROSITE" id="PS00398">
    <property type="entry name" value="RECOMBINASES_2"/>
    <property type="match status" value="1"/>
</dbReference>
<feature type="active site" description="O-(5'-phospho-DNA)-serine intermediate" evidence="5 6">
    <location>
        <position position="10"/>
    </location>
</feature>
<organism evidence="8 9">
    <name type="scientific">Porcincola intestinalis</name>
    <dbReference type="NCBI Taxonomy" id="2606632"/>
    <lineage>
        <taxon>Bacteria</taxon>
        <taxon>Bacillati</taxon>
        <taxon>Bacillota</taxon>
        <taxon>Clostridia</taxon>
        <taxon>Lachnospirales</taxon>
        <taxon>Lachnospiraceae</taxon>
        <taxon>Porcincola</taxon>
    </lineage>
</organism>
<dbReference type="Pfam" id="PF13384">
    <property type="entry name" value="HTH_23"/>
    <property type="match status" value="1"/>
</dbReference>